<reference evidence="11 12" key="1">
    <citation type="journal article" date="1992" name="Lakartidningen">
        <title>[Penicillin V and not amoxicillin is the first choice preparation in acute otitis].</title>
        <authorList>
            <person name="Kamme C."/>
            <person name="Lundgren K."/>
            <person name="Prellner K."/>
        </authorList>
    </citation>
    <scope>NUCLEOTIDE SEQUENCE [LARGE SCALE GENOMIC DNA]</scope>
    <source>
        <strain evidence="11 12">PC5538III-lc</strain>
    </source>
</reference>
<comment type="caution">
    <text evidence="11">The sequence shown here is derived from an EMBL/GenBank/DDBJ whole genome shotgun (WGS) entry which is preliminary data.</text>
</comment>
<dbReference type="GO" id="GO:0015740">
    <property type="term" value="P:C4-dicarboxylate transport"/>
    <property type="evidence" value="ECO:0007669"/>
    <property type="project" value="TreeGrafter"/>
</dbReference>
<evidence type="ECO:0000313" key="11">
    <source>
        <dbReference type="EMBL" id="TXJ29946.1"/>
    </source>
</evidence>
<protein>
    <submittedName>
        <fullName evidence="11">TRAP transporter small permease</fullName>
    </submittedName>
</protein>
<evidence type="ECO:0000313" key="12">
    <source>
        <dbReference type="Proteomes" id="UP000324707"/>
    </source>
</evidence>
<dbReference type="AlphaFoldDB" id="A0A5C8DXK3"/>
<dbReference type="Proteomes" id="UP000324707">
    <property type="component" value="Unassembled WGS sequence"/>
</dbReference>
<feature type="transmembrane region" description="Helical" evidence="9">
    <location>
        <begin position="49"/>
        <end position="66"/>
    </location>
</feature>
<evidence type="ECO:0000256" key="6">
    <source>
        <dbReference type="ARBA" id="ARBA00022989"/>
    </source>
</evidence>
<dbReference type="InterPro" id="IPR055348">
    <property type="entry name" value="DctQ"/>
</dbReference>
<dbReference type="EMBL" id="SAXX01000025">
    <property type="protein sequence ID" value="TXJ29946.1"/>
    <property type="molecule type" value="Genomic_DNA"/>
</dbReference>
<comment type="subcellular location">
    <subcellularLocation>
        <location evidence="1">Cell inner membrane</location>
        <topology evidence="1">Multi-pass membrane protein</topology>
    </subcellularLocation>
</comment>
<feature type="domain" description="Tripartite ATP-independent periplasmic transporters DctQ component" evidence="10">
    <location>
        <begin position="26"/>
        <end position="149"/>
    </location>
</feature>
<feature type="transmembrane region" description="Helical" evidence="9">
    <location>
        <begin position="15"/>
        <end position="37"/>
    </location>
</feature>
<accession>A0A5C8DXK3</accession>
<keyword evidence="7 9" id="KW-0472">Membrane</keyword>
<dbReference type="InterPro" id="IPR007387">
    <property type="entry name" value="TRAP_DctQ"/>
</dbReference>
<keyword evidence="4" id="KW-0997">Cell inner membrane</keyword>
<evidence type="ECO:0000256" key="7">
    <source>
        <dbReference type="ARBA" id="ARBA00023136"/>
    </source>
</evidence>
<evidence type="ECO:0000256" key="2">
    <source>
        <dbReference type="ARBA" id="ARBA00022448"/>
    </source>
</evidence>
<dbReference type="Pfam" id="PF04290">
    <property type="entry name" value="DctQ"/>
    <property type="match status" value="1"/>
</dbReference>
<proteinExistence type="inferred from homology"/>
<dbReference type="PANTHER" id="PTHR35011:SF2">
    <property type="entry name" value="2,3-DIKETO-L-GULONATE TRAP TRANSPORTER SMALL PERMEASE PROTEIN YIAM"/>
    <property type="match status" value="1"/>
</dbReference>
<comment type="similarity">
    <text evidence="8">Belongs to the TRAP transporter small permease family.</text>
</comment>
<dbReference type="GO" id="GO:0022857">
    <property type="term" value="F:transmembrane transporter activity"/>
    <property type="evidence" value="ECO:0007669"/>
    <property type="project" value="TreeGrafter"/>
</dbReference>
<evidence type="ECO:0000256" key="9">
    <source>
        <dbReference type="SAM" id="Phobius"/>
    </source>
</evidence>
<evidence type="ECO:0000256" key="8">
    <source>
        <dbReference type="ARBA" id="ARBA00038436"/>
    </source>
</evidence>
<feature type="transmembrane region" description="Helical" evidence="9">
    <location>
        <begin position="91"/>
        <end position="110"/>
    </location>
</feature>
<evidence type="ECO:0000256" key="5">
    <source>
        <dbReference type="ARBA" id="ARBA00022692"/>
    </source>
</evidence>
<name>A0A5C8DXK3_9SPIR</name>
<evidence type="ECO:0000256" key="4">
    <source>
        <dbReference type="ARBA" id="ARBA00022519"/>
    </source>
</evidence>
<keyword evidence="2" id="KW-0813">Transport</keyword>
<keyword evidence="3" id="KW-1003">Cell membrane</keyword>
<evidence type="ECO:0000259" key="10">
    <source>
        <dbReference type="Pfam" id="PF04290"/>
    </source>
</evidence>
<evidence type="ECO:0000256" key="3">
    <source>
        <dbReference type="ARBA" id="ARBA00022475"/>
    </source>
</evidence>
<sequence length="175" mass="20225">MQKIENVWKALDKPISYLAGFCIASMLICVFLQVVARTFRFSINWTTEMSQYFFLWSTTFGCYAIARKGKMLGVELVRKFFPIPIQRTLKFISYMAAAAFYFIAIYFCILRMPSLMRQTTPVLKWSIGVIYIIMLIGIGFLTLYFVYLAFLGLFGLDDKKSDTPKTAEQIAEEVE</sequence>
<dbReference type="RefSeq" id="WP_147737562.1">
    <property type="nucleotide sequence ID" value="NZ_SAXX01000025.1"/>
</dbReference>
<keyword evidence="6 9" id="KW-1133">Transmembrane helix</keyword>
<gene>
    <name evidence="11" type="ORF">EPJ69_11965</name>
</gene>
<keyword evidence="5 9" id="KW-0812">Transmembrane</keyword>
<organism evidence="11 12">
    <name type="scientific">Brachyspira aalborgi</name>
    <dbReference type="NCBI Taxonomy" id="29522"/>
    <lineage>
        <taxon>Bacteria</taxon>
        <taxon>Pseudomonadati</taxon>
        <taxon>Spirochaetota</taxon>
        <taxon>Spirochaetia</taxon>
        <taxon>Brachyspirales</taxon>
        <taxon>Brachyspiraceae</taxon>
        <taxon>Brachyspira</taxon>
    </lineage>
</organism>
<dbReference type="GO" id="GO:0005886">
    <property type="term" value="C:plasma membrane"/>
    <property type="evidence" value="ECO:0007669"/>
    <property type="project" value="UniProtKB-SubCell"/>
</dbReference>
<evidence type="ECO:0000256" key="1">
    <source>
        <dbReference type="ARBA" id="ARBA00004429"/>
    </source>
</evidence>
<feature type="transmembrane region" description="Helical" evidence="9">
    <location>
        <begin position="122"/>
        <end position="150"/>
    </location>
</feature>
<dbReference type="PANTHER" id="PTHR35011">
    <property type="entry name" value="2,3-DIKETO-L-GULONATE TRAP TRANSPORTER SMALL PERMEASE PROTEIN YIAM"/>
    <property type="match status" value="1"/>
</dbReference>